<evidence type="ECO:0000256" key="1">
    <source>
        <dbReference type="SAM" id="MobiDB-lite"/>
    </source>
</evidence>
<evidence type="ECO:0008006" key="5">
    <source>
        <dbReference type="Google" id="ProtNLM"/>
    </source>
</evidence>
<dbReference type="OrthoDB" id="3780642at2"/>
<evidence type="ECO:0000313" key="4">
    <source>
        <dbReference type="Proteomes" id="UP000199034"/>
    </source>
</evidence>
<feature type="region of interest" description="Disordered" evidence="1">
    <location>
        <begin position="237"/>
        <end position="257"/>
    </location>
</feature>
<feature type="chain" id="PRO_5038435879" description="Lipoprotein" evidence="2">
    <location>
        <begin position="19"/>
        <end position="257"/>
    </location>
</feature>
<organism evidence="3 4">
    <name type="scientific">Nocardioides lianchengensis</name>
    <dbReference type="NCBI Taxonomy" id="1045774"/>
    <lineage>
        <taxon>Bacteria</taxon>
        <taxon>Bacillati</taxon>
        <taxon>Actinomycetota</taxon>
        <taxon>Actinomycetes</taxon>
        <taxon>Propionibacteriales</taxon>
        <taxon>Nocardioidaceae</taxon>
        <taxon>Nocardioides</taxon>
    </lineage>
</organism>
<proteinExistence type="predicted"/>
<dbReference type="PROSITE" id="PS51257">
    <property type="entry name" value="PROKAR_LIPOPROTEIN"/>
    <property type="match status" value="1"/>
</dbReference>
<dbReference type="EMBL" id="FMZM01000014">
    <property type="protein sequence ID" value="SDE05640.1"/>
    <property type="molecule type" value="Genomic_DNA"/>
</dbReference>
<dbReference type="Gene3D" id="2.50.20.20">
    <property type="match status" value="1"/>
</dbReference>
<reference evidence="3 4" key="1">
    <citation type="submission" date="2016-10" db="EMBL/GenBank/DDBJ databases">
        <authorList>
            <person name="de Groot N.N."/>
        </authorList>
    </citation>
    <scope>NUCLEOTIDE SEQUENCE [LARGE SCALE GENOMIC DNA]</scope>
    <source>
        <strain evidence="3 4">CGMCC 4.6858</strain>
    </source>
</reference>
<dbReference type="STRING" id="1045774.SAMN05421872_11432"/>
<dbReference type="RefSeq" id="WP_090860399.1">
    <property type="nucleotide sequence ID" value="NZ_FMZM01000014.1"/>
</dbReference>
<dbReference type="AlphaFoldDB" id="A0A1G6ZSY2"/>
<evidence type="ECO:0000313" key="3">
    <source>
        <dbReference type="EMBL" id="SDE05640.1"/>
    </source>
</evidence>
<feature type="compositionally biased region" description="Acidic residues" evidence="1">
    <location>
        <begin position="248"/>
        <end position="257"/>
    </location>
</feature>
<name>A0A1G6ZSY2_9ACTN</name>
<feature type="compositionally biased region" description="Low complexity" evidence="1">
    <location>
        <begin position="238"/>
        <end position="247"/>
    </location>
</feature>
<evidence type="ECO:0000256" key="2">
    <source>
        <dbReference type="SAM" id="SignalP"/>
    </source>
</evidence>
<accession>A0A1G6ZSY2</accession>
<feature type="region of interest" description="Disordered" evidence="1">
    <location>
        <begin position="21"/>
        <end position="55"/>
    </location>
</feature>
<sequence length="257" mass="25925">MKTLTLAAAALTTVTLLAGCSDGDPGDDSAADPSRESTSSGSTGGGEGGNDFTDQSGEEIAQTAKDAMAGLESVRVSGAITSDGQEIALDLAVSTAGECAGTISLGGASAELVGADGKAWFKPSDEFWQAQAGEQAQTIIDLVAGRWVVMSGDDAGFGEFCQLDSLLDELVSGEDDSTYEKGDVSDVEGSEAIAVTSTGDDGTSVGYVQVDGDHYLVKVEVTSGDEPGAITFSDFDAEVPAEAPPAEDTVDLDELGG</sequence>
<keyword evidence="2" id="KW-0732">Signal</keyword>
<keyword evidence="4" id="KW-1185">Reference proteome</keyword>
<protein>
    <recommendedName>
        <fullName evidence="5">Lipoprotein</fullName>
    </recommendedName>
</protein>
<gene>
    <name evidence="3" type="ORF">SAMN05421872_11432</name>
</gene>
<dbReference type="Proteomes" id="UP000199034">
    <property type="component" value="Unassembled WGS sequence"/>
</dbReference>
<feature type="signal peptide" evidence="2">
    <location>
        <begin position="1"/>
        <end position="18"/>
    </location>
</feature>